<dbReference type="PATRIC" id="fig|759362.5.peg.1617"/>
<dbReference type="OrthoDB" id="7770859at2"/>
<keyword evidence="2" id="KW-1185">Reference proteome</keyword>
<gene>
    <name evidence="1" type="ordered locus">KVU_1563</name>
</gene>
<dbReference type="KEGG" id="kvl:KVU_1563"/>
<dbReference type="EMBL" id="CP002018">
    <property type="protein sequence ID" value="AEM41402.1"/>
    <property type="molecule type" value="Genomic_DNA"/>
</dbReference>
<sequence length="208" mass="22689">MIMRTYDAQFAASLTAARDGGIAPVYFFWVLARPRAGGAEVPIGLWSGDEDITLTLTQPDGSNVSRHYFGGVNLKVEDLTYVGDLTDNPVAVSTSQGVDAAQLLARGYDLRLAYCEIHATTMTGGAFTAAPQLQWVGIIDAGPINTPGENGEGGITYQIRSEIMWQLTARNPAKSSDAHQKRRNLIDRFCEFAAVIGSRSVQWYKKDR</sequence>
<dbReference type="AlphaFoldDB" id="F9Y9R4"/>
<organism evidence="1 2">
    <name type="scientific">Ketogulonicigenium vulgare (strain WSH-001)</name>
    <dbReference type="NCBI Taxonomy" id="759362"/>
    <lineage>
        <taxon>Bacteria</taxon>
        <taxon>Pseudomonadati</taxon>
        <taxon>Pseudomonadota</taxon>
        <taxon>Alphaproteobacteria</taxon>
        <taxon>Rhodobacterales</taxon>
        <taxon>Roseobacteraceae</taxon>
        <taxon>Ketogulonicigenium</taxon>
    </lineage>
</organism>
<reference evidence="1 2" key="1">
    <citation type="journal article" date="2011" name="J. Bacteriol.">
        <title>Complete genome sequence of the industrial strain Ketogulonicigenium vulgare WSH-001.</title>
        <authorList>
            <person name="Liu L."/>
            <person name="Li Y."/>
            <person name="Zhang J."/>
            <person name="Zhou Z."/>
            <person name="Liu J."/>
            <person name="Li X."/>
            <person name="Zhou J."/>
            <person name="Du G."/>
            <person name="Wang L."/>
            <person name="Chen J."/>
        </authorList>
    </citation>
    <scope>NUCLEOTIDE SEQUENCE [LARGE SCALE GENOMIC DNA]</scope>
    <source>
        <strain evidence="1 2">WSH-001</strain>
    </source>
</reference>
<accession>F9Y9R4</accession>
<proteinExistence type="predicted"/>
<name>F9Y9R4_KETVW</name>
<dbReference type="HOGENOM" id="CLU_111136_0_0_5"/>
<protein>
    <submittedName>
        <fullName evidence="1">Uncharacterized protein</fullName>
    </submittedName>
</protein>
<evidence type="ECO:0000313" key="2">
    <source>
        <dbReference type="Proteomes" id="UP000000692"/>
    </source>
</evidence>
<dbReference type="Proteomes" id="UP000000692">
    <property type="component" value="Chromosome"/>
</dbReference>
<evidence type="ECO:0000313" key="1">
    <source>
        <dbReference type="EMBL" id="AEM41402.1"/>
    </source>
</evidence>
<dbReference type="eggNOG" id="ENOG5032S78">
    <property type="taxonomic scope" value="Bacteria"/>
</dbReference>